<accession>A0AAV2EK12</accession>
<dbReference type="AlphaFoldDB" id="A0AAV2EK12"/>
<sequence length="106" mass="12010">MARNSEDEEGVVAGAVVSERKGRRRGGLRLRLGRRERKGRRRGGLRSMLGRRSSASAAERGKSSTRVRRSGGSRPRVRRSGESRPRVLLQSAERRFVEKSRNPKWV</sequence>
<organism evidence="2 3">
    <name type="scientific">Linum trigynum</name>
    <dbReference type="NCBI Taxonomy" id="586398"/>
    <lineage>
        <taxon>Eukaryota</taxon>
        <taxon>Viridiplantae</taxon>
        <taxon>Streptophyta</taxon>
        <taxon>Embryophyta</taxon>
        <taxon>Tracheophyta</taxon>
        <taxon>Spermatophyta</taxon>
        <taxon>Magnoliopsida</taxon>
        <taxon>eudicotyledons</taxon>
        <taxon>Gunneridae</taxon>
        <taxon>Pentapetalae</taxon>
        <taxon>rosids</taxon>
        <taxon>fabids</taxon>
        <taxon>Malpighiales</taxon>
        <taxon>Linaceae</taxon>
        <taxon>Linum</taxon>
    </lineage>
</organism>
<evidence type="ECO:0000313" key="2">
    <source>
        <dbReference type="EMBL" id="CAL1386099.1"/>
    </source>
</evidence>
<evidence type="ECO:0000313" key="3">
    <source>
        <dbReference type="Proteomes" id="UP001497516"/>
    </source>
</evidence>
<proteinExistence type="predicted"/>
<feature type="compositionally biased region" description="Low complexity" evidence="1">
    <location>
        <begin position="45"/>
        <end position="54"/>
    </location>
</feature>
<gene>
    <name evidence="2" type="ORF">LTRI10_LOCUS27186</name>
</gene>
<dbReference type="EMBL" id="OZ034818">
    <property type="protein sequence ID" value="CAL1386099.1"/>
    <property type="molecule type" value="Genomic_DNA"/>
</dbReference>
<name>A0AAV2EK12_9ROSI</name>
<keyword evidence="3" id="KW-1185">Reference proteome</keyword>
<reference evidence="2 3" key="1">
    <citation type="submission" date="2024-04" db="EMBL/GenBank/DDBJ databases">
        <authorList>
            <person name="Fracassetti M."/>
        </authorList>
    </citation>
    <scope>NUCLEOTIDE SEQUENCE [LARGE SCALE GENOMIC DNA]</scope>
</reference>
<feature type="region of interest" description="Disordered" evidence="1">
    <location>
        <begin position="1"/>
        <end position="88"/>
    </location>
</feature>
<dbReference type="Proteomes" id="UP001497516">
    <property type="component" value="Chromosome 5"/>
</dbReference>
<evidence type="ECO:0000256" key="1">
    <source>
        <dbReference type="SAM" id="MobiDB-lite"/>
    </source>
</evidence>
<protein>
    <submittedName>
        <fullName evidence="2">Uncharacterized protein</fullName>
    </submittedName>
</protein>
<feature type="compositionally biased region" description="Acidic residues" evidence="1">
    <location>
        <begin position="1"/>
        <end position="10"/>
    </location>
</feature>
<feature type="compositionally biased region" description="Basic residues" evidence="1">
    <location>
        <begin position="21"/>
        <end position="44"/>
    </location>
</feature>
<feature type="compositionally biased region" description="Basic residues" evidence="1">
    <location>
        <begin position="63"/>
        <end position="78"/>
    </location>
</feature>